<reference evidence="2 3" key="1">
    <citation type="submission" date="2021-06" db="EMBL/GenBank/DDBJ databases">
        <title>Caerostris extrusa draft genome.</title>
        <authorList>
            <person name="Kono N."/>
            <person name="Arakawa K."/>
        </authorList>
    </citation>
    <scope>NUCLEOTIDE SEQUENCE [LARGE SCALE GENOMIC DNA]</scope>
</reference>
<keyword evidence="3" id="KW-1185">Reference proteome</keyword>
<gene>
    <name evidence="2" type="ORF">CEXT_520111</name>
</gene>
<name>A0AAV4N6N4_CAEEX</name>
<keyword evidence="1" id="KW-1133">Transmembrane helix</keyword>
<evidence type="ECO:0000313" key="3">
    <source>
        <dbReference type="Proteomes" id="UP001054945"/>
    </source>
</evidence>
<dbReference type="Proteomes" id="UP001054945">
    <property type="component" value="Unassembled WGS sequence"/>
</dbReference>
<feature type="transmembrane region" description="Helical" evidence="1">
    <location>
        <begin position="72"/>
        <end position="91"/>
    </location>
</feature>
<protein>
    <submittedName>
        <fullName evidence="2">Uncharacterized protein</fullName>
    </submittedName>
</protein>
<proteinExistence type="predicted"/>
<organism evidence="2 3">
    <name type="scientific">Caerostris extrusa</name>
    <name type="common">Bark spider</name>
    <name type="synonym">Caerostris bankana</name>
    <dbReference type="NCBI Taxonomy" id="172846"/>
    <lineage>
        <taxon>Eukaryota</taxon>
        <taxon>Metazoa</taxon>
        <taxon>Ecdysozoa</taxon>
        <taxon>Arthropoda</taxon>
        <taxon>Chelicerata</taxon>
        <taxon>Arachnida</taxon>
        <taxon>Araneae</taxon>
        <taxon>Araneomorphae</taxon>
        <taxon>Entelegynae</taxon>
        <taxon>Araneoidea</taxon>
        <taxon>Araneidae</taxon>
        <taxon>Caerostris</taxon>
    </lineage>
</organism>
<evidence type="ECO:0000313" key="2">
    <source>
        <dbReference type="EMBL" id="GIX79361.1"/>
    </source>
</evidence>
<keyword evidence="1" id="KW-0472">Membrane</keyword>
<evidence type="ECO:0000256" key="1">
    <source>
        <dbReference type="SAM" id="Phobius"/>
    </source>
</evidence>
<dbReference type="EMBL" id="BPLR01002930">
    <property type="protein sequence ID" value="GIX79361.1"/>
    <property type="molecule type" value="Genomic_DNA"/>
</dbReference>
<dbReference type="AlphaFoldDB" id="A0AAV4N6N4"/>
<keyword evidence="1" id="KW-0812">Transmembrane</keyword>
<feature type="transmembrane region" description="Helical" evidence="1">
    <location>
        <begin position="97"/>
        <end position="114"/>
    </location>
</feature>
<comment type="caution">
    <text evidence="2">The sequence shown here is derived from an EMBL/GenBank/DDBJ whole genome shotgun (WGS) entry which is preliminary data.</text>
</comment>
<accession>A0AAV4N6N4</accession>
<sequence length="124" mass="14691">MRRRASNGHYLGKVDAIIRGMDWETHNSRHANSWGMVLDGGRYMIQLCSGGCNLLGTGLHRIRRINYVKHRLFNKVFTATCSINFTFIELFLRWSDFYCLMSTLKYAWFMLFYLRAENGIRRRV</sequence>